<dbReference type="AlphaFoldDB" id="R0ADZ7"/>
<dbReference type="PATRIC" id="fig|997897.5.peg.4197"/>
<name>R0ADZ7_9FIRM</name>
<evidence type="ECO:0000313" key="1">
    <source>
        <dbReference type="EMBL" id="ENZ34603.1"/>
    </source>
</evidence>
<gene>
    <name evidence="1" type="ORF">HMPREF1097_03990</name>
</gene>
<dbReference type="EMBL" id="AGYG01000028">
    <property type="protein sequence ID" value="ENZ34603.1"/>
    <property type="molecule type" value="Genomic_DNA"/>
</dbReference>
<evidence type="ECO:0000313" key="2">
    <source>
        <dbReference type="Proteomes" id="UP000013041"/>
    </source>
</evidence>
<organism evidence="1 2">
    <name type="scientific">Enterocloster bolteae 90B8</name>
    <dbReference type="NCBI Taxonomy" id="997897"/>
    <lineage>
        <taxon>Bacteria</taxon>
        <taxon>Bacillati</taxon>
        <taxon>Bacillota</taxon>
        <taxon>Clostridia</taxon>
        <taxon>Lachnospirales</taxon>
        <taxon>Lachnospiraceae</taxon>
        <taxon>Enterocloster</taxon>
    </lineage>
</organism>
<dbReference type="HOGENOM" id="CLU_3023909_0_0_9"/>
<reference evidence="1 2" key="1">
    <citation type="submission" date="2013-01" db="EMBL/GenBank/DDBJ databases">
        <title>The Genome Sequence of Clostridium bolteae 90B8.</title>
        <authorList>
            <consortium name="The Broad Institute Genome Sequencing Platform"/>
            <person name="Earl A."/>
            <person name="Ward D."/>
            <person name="Feldgarden M."/>
            <person name="Gevers D."/>
            <person name="Courvalin P."/>
            <person name="Lambert T."/>
            <person name="Walker B."/>
            <person name="Young S.K."/>
            <person name="Zeng Q."/>
            <person name="Gargeya S."/>
            <person name="Fitzgerald M."/>
            <person name="Haas B."/>
            <person name="Abouelleil A."/>
            <person name="Alvarado L."/>
            <person name="Arachchi H.M."/>
            <person name="Berlin A.M."/>
            <person name="Chapman S.B."/>
            <person name="Dewar J."/>
            <person name="Goldberg J."/>
            <person name="Griggs A."/>
            <person name="Gujja S."/>
            <person name="Hansen M."/>
            <person name="Howarth C."/>
            <person name="Imamovic A."/>
            <person name="Larimer J."/>
            <person name="McCowan C."/>
            <person name="Murphy C."/>
            <person name="Neiman D."/>
            <person name="Pearson M."/>
            <person name="Priest M."/>
            <person name="Roberts A."/>
            <person name="Saif S."/>
            <person name="Shea T."/>
            <person name="Sisk P."/>
            <person name="Sykes S."/>
            <person name="Wortman J."/>
            <person name="Nusbaum C."/>
            <person name="Birren B."/>
        </authorList>
    </citation>
    <scope>NUCLEOTIDE SEQUENCE [LARGE SCALE GENOMIC DNA]</scope>
    <source>
        <strain evidence="1 2">90B8</strain>
    </source>
</reference>
<accession>R0ADZ7</accession>
<dbReference type="RefSeq" id="WP_002573218.1">
    <property type="nucleotide sequence ID" value="NZ_KB851156.1"/>
</dbReference>
<protein>
    <submittedName>
        <fullName evidence="1">Uncharacterized protein</fullName>
    </submittedName>
</protein>
<comment type="caution">
    <text evidence="1">The sequence shown here is derived from an EMBL/GenBank/DDBJ whole genome shotgun (WGS) entry which is preliminary data.</text>
</comment>
<proteinExistence type="predicted"/>
<sequence length="55" mass="6370">MKKEDKPHLKVINVMKDGRELETLEGIEAPEIIYDIVLRDYKAKGIKLIPVDTYV</sequence>
<dbReference type="Proteomes" id="UP000013041">
    <property type="component" value="Unassembled WGS sequence"/>
</dbReference>